<reference evidence="4 5" key="1">
    <citation type="submission" date="2020-01" db="EMBL/GenBank/DDBJ databases">
        <title>Genome analysis of Anaerocolumna sp. CBA3638.</title>
        <authorList>
            <person name="Kim J."/>
            <person name="Roh S.W."/>
        </authorList>
    </citation>
    <scope>NUCLEOTIDE SEQUENCE [LARGE SCALE GENOMIC DNA]</scope>
    <source>
        <strain evidence="4 5">CBA3638</strain>
    </source>
</reference>
<dbReference type="PANTHER" id="PTHR10587:SF125">
    <property type="entry name" value="POLYSACCHARIDE DEACETYLASE YHEN-RELATED"/>
    <property type="match status" value="1"/>
</dbReference>
<sequence>MDKEKQNNNSNSNTPRNNRVKRIKLYIIIIAFVLLILPTILCIVLFVRLNFIQKQLDILMIDRYGVTYSSKNHTSNESVAYAATIYKSSANSSSTKTKQAEDKNSLGGKLPSLEENSRSEYNNKGTETNSNKKSGIDKNNLKDVINAVSDNTSGTNKKTGNAANEDKTSSTKVNSNIAKDTIKGKKSADSKYKDFDKKTVYITFDDGPSKYTDDILKILADYNVKATFFVIGKTDEYSKKMYKEILKEGHALGMHSYSHDYSKIYKSVEDFDKDFTKIRDLLYDTTGYLSSIYRFPGGSSSSVMKEDVSVFIKYLNQKSVVYFDWNVVSGDATGVDYSPKQLYNNVINGIKLHNRSVVLMHDTDMKENSVKSLKMILKTLTEQGVKILPLNEKVTPIQQVKIDSNELKK</sequence>
<dbReference type="Proteomes" id="UP000464314">
    <property type="component" value="Chromosome"/>
</dbReference>
<organism evidence="4 5">
    <name type="scientific">Anaerocolumna sedimenticola</name>
    <dbReference type="NCBI Taxonomy" id="2696063"/>
    <lineage>
        <taxon>Bacteria</taxon>
        <taxon>Bacillati</taxon>
        <taxon>Bacillota</taxon>
        <taxon>Clostridia</taxon>
        <taxon>Lachnospirales</taxon>
        <taxon>Lachnospiraceae</taxon>
        <taxon>Anaerocolumna</taxon>
    </lineage>
</organism>
<dbReference type="GO" id="GO:0005975">
    <property type="term" value="P:carbohydrate metabolic process"/>
    <property type="evidence" value="ECO:0007669"/>
    <property type="project" value="InterPro"/>
</dbReference>
<feature type="transmembrane region" description="Helical" evidence="2">
    <location>
        <begin position="25"/>
        <end position="47"/>
    </location>
</feature>
<accession>A0A6P1TQJ1</accession>
<dbReference type="CDD" id="cd10944">
    <property type="entry name" value="CE4_SmPgdA_like"/>
    <property type="match status" value="1"/>
</dbReference>
<dbReference type="InterPro" id="IPR002509">
    <property type="entry name" value="NODB_dom"/>
</dbReference>
<dbReference type="Pfam" id="PF01522">
    <property type="entry name" value="Polysacc_deac_1"/>
    <property type="match status" value="1"/>
</dbReference>
<dbReference type="InterPro" id="IPR011330">
    <property type="entry name" value="Glyco_hydro/deAcase_b/a-brl"/>
</dbReference>
<feature type="domain" description="NodB homology" evidence="3">
    <location>
        <begin position="198"/>
        <end position="388"/>
    </location>
</feature>
<dbReference type="EMBL" id="CP048000">
    <property type="protein sequence ID" value="QHQ62472.1"/>
    <property type="molecule type" value="Genomic_DNA"/>
</dbReference>
<evidence type="ECO:0000259" key="3">
    <source>
        <dbReference type="PROSITE" id="PS51677"/>
    </source>
</evidence>
<feature type="region of interest" description="Disordered" evidence="1">
    <location>
        <begin position="92"/>
        <end position="172"/>
    </location>
</feature>
<keyword evidence="5" id="KW-1185">Reference proteome</keyword>
<dbReference type="Gene3D" id="3.20.20.370">
    <property type="entry name" value="Glycoside hydrolase/deacetylase"/>
    <property type="match status" value="1"/>
</dbReference>
<keyword evidence="2" id="KW-1133">Transmembrane helix</keyword>
<feature type="compositionally biased region" description="Polar residues" evidence="1">
    <location>
        <begin position="119"/>
        <end position="133"/>
    </location>
</feature>
<evidence type="ECO:0000256" key="2">
    <source>
        <dbReference type="SAM" id="Phobius"/>
    </source>
</evidence>
<dbReference type="PROSITE" id="PS51677">
    <property type="entry name" value="NODB"/>
    <property type="match status" value="1"/>
</dbReference>
<name>A0A6P1TQJ1_9FIRM</name>
<dbReference type="PANTHER" id="PTHR10587">
    <property type="entry name" value="GLYCOSYL TRANSFERASE-RELATED"/>
    <property type="match status" value="1"/>
</dbReference>
<dbReference type="InterPro" id="IPR050248">
    <property type="entry name" value="Polysacc_deacetylase_ArnD"/>
</dbReference>
<proteinExistence type="predicted"/>
<feature type="compositionally biased region" description="Polar residues" evidence="1">
    <location>
        <begin position="148"/>
        <end position="162"/>
    </location>
</feature>
<keyword evidence="2" id="KW-0472">Membrane</keyword>
<protein>
    <submittedName>
        <fullName evidence="4">Polysaccharide deacetylase family protein</fullName>
    </submittedName>
</protein>
<dbReference type="SUPFAM" id="SSF88713">
    <property type="entry name" value="Glycoside hydrolase/deacetylase"/>
    <property type="match status" value="1"/>
</dbReference>
<dbReference type="GO" id="GO:0016810">
    <property type="term" value="F:hydrolase activity, acting on carbon-nitrogen (but not peptide) bonds"/>
    <property type="evidence" value="ECO:0007669"/>
    <property type="project" value="InterPro"/>
</dbReference>
<evidence type="ECO:0000313" key="4">
    <source>
        <dbReference type="EMBL" id="QHQ62472.1"/>
    </source>
</evidence>
<gene>
    <name evidence="4" type="ORF">Ana3638_18185</name>
</gene>
<dbReference type="KEGG" id="anr:Ana3638_18185"/>
<evidence type="ECO:0000313" key="5">
    <source>
        <dbReference type="Proteomes" id="UP000464314"/>
    </source>
</evidence>
<keyword evidence="2" id="KW-0812">Transmembrane</keyword>
<dbReference type="RefSeq" id="WP_161839295.1">
    <property type="nucleotide sequence ID" value="NZ_CP048000.1"/>
</dbReference>
<dbReference type="AlphaFoldDB" id="A0A6P1TQJ1"/>
<evidence type="ECO:0000256" key="1">
    <source>
        <dbReference type="SAM" id="MobiDB-lite"/>
    </source>
</evidence>